<reference evidence="1" key="1">
    <citation type="submission" date="2021-06" db="EMBL/GenBank/DDBJ databases">
        <authorList>
            <person name="Kallberg Y."/>
            <person name="Tangrot J."/>
            <person name="Rosling A."/>
        </authorList>
    </citation>
    <scope>NUCLEOTIDE SEQUENCE</scope>
    <source>
        <strain evidence="1">28 12/20/2015</strain>
    </source>
</reference>
<proteinExistence type="predicted"/>
<dbReference type="Proteomes" id="UP000789366">
    <property type="component" value="Unassembled WGS sequence"/>
</dbReference>
<name>A0ACA9NZB4_9GLOM</name>
<gene>
    <name evidence="1" type="ORF">SPELUC_LOCUS9893</name>
</gene>
<organism evidence="1 2">
    <name type="scientific">Cetraspora pellucida</name>
    <dbReference type="NCBI Taxonomy" id="1433469"/>
    <lineage>
        <taxon>Eukaryota</taxon>
        <taxon>Fungi</taxon>
        <taxon>Fungi incertae sedis</taxon>
        <taxon>Mucoromycota</taxon>
        <taxon>Glomeromycotina</taxon>
        <taxon>Glomeromycetes</taxon>
        <taxon>Diversisporales</taxon>
        <taxon>Gigasporaceae</taxon>
        <taxon>Cetraspora</taxon>
    </lineage>
</organism>
<accession>A0ACA9NZB4</accession>
<dbReference type="EMBL" id="CAJVPW010017237">
    <property type="protein sequence ID" value="CAG8675670.1"/>
    <property type="molecule type" value="Genomic_DNA"/>
</dbReference>
<comment type="caution">
    <text evidence="1">The sequence shown here is derived from an EMBL/GenBank/DDBJ whole genome shotgun (WGS) entry which is preliminary data.</text>
</comment>
<evidence type="ECO:0000313" key="2">
    <source>
        <dbReference type="Proteomes" id="UP000789366"/>
    </source>
</evidence>
<keyword evidence="2" id="KW-1185">Reference proteome</keyword>
<evidence type="ECO:0000313" key="1">
    <source>
        <dbReference type="EMBL" id="CAG8675670.1"/>
    </source>
</evidence>
<protein>
    <submittedName>
        <fullName evidence="1">8459_t:CDS:1</fullName>
    </submittedName>
</protein>
<sequence>MATLQQISNQKFLQELQKRVNEDQITTKQLAQILKKRVDQVVKSQETKKKSGMVKRGEVYRARLDDAEGHEQKGDKETGYRPVVVVSNNQQNAKGKIYVVVPLTSKIKKLYQAFQVPIFFRGKLGRAKCEQVRVIDADRLGKYRGKLTDKEMTAINEKLVFVLDLLETFSNEQILALLKRRLRKVGASNDDLVPAVKEFNALKKVGIPPKKLLFALTRLSTSKEAEAIKEYLKDTDYKYTANYLLEKTSYKQIQNEGKSITEVSYKSLQKQARQLPANHYNNLRREISNKNFIGTLTVLGTIILVGLGIVFTILKAGCSYAEETCQNAANKSYQYSQSKFAEAEVLRQQGHADKNQDNQEFNDGLARQNKEDLSESEVESDLEDSFVDIERVVA</sequence>